<dbReference type="SUPFAM" id="SSF161098">
    <property type="entry name" value="MetI-like"/>
    <property type="match status" value="1"/>
</dbReference>
<evidence type="ECO:0000256" key="6">
    <source>
        <dbReference type="ARBA" id="ARBA00023136"/>
    </source>
</evidence>
<evidence type="ECO:0000259" key="8">
    <source>
        <dbReference type="PROSITE" id="PS50928"/>
    </source>
</evidence>
<gene>
    <name evidence="9" type="ORF">HAQ05_13670</name>
</gene>
<dbReference type="RefSeq" id="WP_190421441.1">
    <property type="nucleotide sequence ID" value="NZ_JAAOCA010000015.1"/>
</dbReference>
<evidence type="ECO:0000256" key="3">
    <source>
        <dbReference type="ARBA" id="ARBA00022475"/>
    </source>
</evidence>
<evidence type="ECO:0000256" key="4">
    <source>
        <dbReference type="ARBA" id="ARBA00022692"/>
    </source>
</evidence>
<feature type="transmembrane region" description="Helical" evidence="7">
    <location>
        <begin position="91"/>
        <end position="111"/>
    </location>
</feature>
<dbReference type="InterPro" id="IPR035906">
    <property type="entry name" value="MetI-like_sf"/>
</dbReference>
<accession>A0ABR7Z2X7</accession>
<keyword evidence="2 7" id="KW-0813">Transport</keyword>
<dbReference type="Proteomes" id="UP000805841">
    <property type="component" value="Unassembled WGS sequence"/>
</dbReference>
<keyword evidence="3" id="KW-1003">Cell membrane</keyword>
<dbReference type="PANTHER" id="PTHR30151:SF38">
    <property type="entry name" value="ALIPHATIC SULFONATES TRANSPORT PERMEASE PROTEIN SSUC-RELATED"/>
    <property type="match status" value="1"/>
</dbReference>
<comment type="subcellular location">
    <subcellularLocation>
        <location evidence="1 7">Cell membrane</location>
        <topology evidence="1 7">Multi-pass membrane protein</topology>
    </subcellularLocation>
</comment>
<feature type="transmembrane region" description="Helical" evidence="7">
    <location>
        <begin position="117"/>
        <end position="136"/>
    </location>
</feature>
<evidence type="ECO:0000313" key="9">
    <source>
        <dbReference type="EMBL" id="MBD1599748.1"/>
    </source>
</evidence>
<dbReference type="PROSITE" id="PS50928">
    <property type="entry name" value="ABC_TM1"/>
    <property type="match status" value="1"/>
</dbReference>
<dbReference type="Pfam" id="PF00528">
    <property type="entry name" value="BPD_transp_1"/>
    <property type="match status" value="1"/>
</dbReference>
<evidence type="ECO:0000313" key="10">
    <source>
        <dbReference type="Proteomes" id="UP000805841"/>
    </source>
</evidence>
<evidence type="ECO:0000256" key="2">
    <source>
        <dbReference type="ARBA" id="ARBA00022448"/>
    </source>
</evidence>
<evidence type="ECO:0000256" key="7">
    <source>
        <dbReference type="RuleBase" id="RU363032"/>
    </source>
</evidence>
<dbReference type="Gene3D" id="1.10.3720.10">
    <property type="entry name" value="MetI-like"/>
    <property type="match status" value="1"/>
</dbReference>
<evidence type="ECO:0000256" key="1">
    <source>
        <dbReference type="ARBA" id="ARBA00004651"/>
    </source>
</evidence>
<name>A0ABR7Z2X7_9PSED</name>
<feature type="transmembrane region" description="Helical" evidence="7">
    <location>
        <begin position="157"/>
        <end position="176"/>
    </location>
</feature>
<comment type="similarity">
    <text evidence="7">Belongs to the binding-protein-dependent transport system permease family.</text>
</comment>
<reference evidence="9 10" key="1">
    <citation type="journal article" date="2020" name="Insects">
        <title>Bacteria Belonging to Pseudomonas typographi sp. nov. from the Bark Beetle Ips typographus Have Genomic Potential to Aid in the Host Ecology.</title>
        <authorList>
            <person name="Peral-Aranega E."/>
            <person name="Saati-Santamaria Z."/>
            <person name="Kolarik M."/>
            <person name="Rivas R."/>
            <person name="Garcia-Fraile P."/>
        </authorList>
    </citation>
    <scope>NUCLEOTIDE SEQUENCE [LARGE SCALE GENOMIC DNA]</scope>
    <source>
        <strain evidence="9 10">CA3A</strain>
    </source>
</reference>
<keyword evidence="5 7" id="KW-1133">Transmembrane helix</keyword>
<organism evidence="9 10">
    <name type="scientific">Pseudomonas typographi</name>
    <dbReference type="NCBI Taxonomy" id="2715964"/>
    <lineage>
        <taxon>Bacteria</taxon>
        <taxon>Pseudomonadati</taxon>
        <taxon>Pseudomonadota</taxon>
        <taxon>Gammaproteobacteria</taxon>
        <taxon>Pseudomonadales</taxon>
        <taxon>Pseudomonadaceae</taxon>
        <taxon>Pseudomonas</taxon>
    </lineage>
</organism>
<dbReference type="InterPro" id="IPR000515">
    <property type="entry name" value="MetI-like"/>
</dbReference>
<dbReference type="PANTHER" id="PTHR30151">
    <property type="entry name" value="ALKANE SULFONATE ABC TRANSPORTER-RELATED, MEMBRANE SUBUNIT"/>
    <property type="match status" value="1"/>
</dbReference>
<dbReference type="EMBL" id="JAAOCA010000015">
    <property type="protein sequence ID" value="MBD1599748.1"/>
    <property type="molecule type" value="Genomic_DNA"/>
</dbReference>
<feature type="transmembrane region" description="Helical" evidence="7">
    <location>
        <begin position="60"/>
        <end position="79"/>
    </location>
</feature>
<feature type="transmembrane region" description="Helical" evidence="7">
    <location>
        <begin position="213"/>
        <end position="234"/>
    </location>
</feature>
<evidence type="ECO:0000256" key="5">
    <source>
        <dbReference type="ARBA" id="ARBA00022989"/>
    </source>
</evidence>
<sequence>MVRSLVVLLIVALWWTASASGSLSADLLPSPAQVIAACVGLVSDGDLAQALSISLYRAFVGFFIGSGIGLVLGLFAGLLKVGEQLVDAPMQIFRAIPFIALLPLFITWFGIGEYSKVMLIISATIFPVYLNTYGGARNVDKKLIEMARSFKLSSARIALRIVLPTSLPSIFVGLRYSSSTALLALVVSEQLNASSGIGYLLMTANQQQNSDIVIAIVIVYAIFGVLLDMFWRLAEHFALPWRAKIAL</sequence>
<feature type="domain" description="ABC transmembrane type-1" evidence="8">
    <location>
        <begin position="51"/>
        <end position="231"/>
    </location>
</feature>
<keyword evidence="6 7" id="KW-0472">Membrane</keyword>
<proteinExistence type="inferred from homology"/>
<comment type="caution">
    <text evidence="9">The sequence shown here is derived from an EMBL/GenBank/DDBJ whole genome shotgun (WGS) entry which is preliminary data.</text>
</comment>
<protein>
    <submittedName>
        <fullName evidence="9">ABC transporter permease</fullName>
    </submittedName>
</protein>
<keyword evidence="4 7" id="KW-0812">Transmembrane</keyword>
<dbReference type="CDD" id="cd06261">
    <property type="entry name" value="TM_PBP2"/>
    <property type="match status" value="1"/>
</dbReference>
<keyword evidence="10" id="KW-1185">Reference proteome</keyword>